<dbReference type="OrthoDB" id="6436949at2759"/>
<feature type="domain" description="Chitin-binding type-2" evidence="8">
    <location>
        <begin position="27"/>
        <end position="82"/>
    </location>
</feature>
<evidence type="ECO:0000259" key="8">
    <source>
        <dbReference type="PROSITE" id="PS50940"/>
    </source>
</evidence>
<feature type="compositionally biased region" description="Low complexity" evidence="6">
    <location>
        <begin position="615"/>
        <end position="629"/>
    </location>
</feature>
<feature type="compositionally biased region" description="Basic and acidic residues" evidence="6">
    <location>
        <begin position="871"/>
        <end position="884"/>
    </location>
</feature>
<evidence type="ECO:0000256" key="4">
    <source>
        <dbReference type="ARBA" id="ARBA00023157"/>
    </source>
</evidence>
<feature type="compositionally biased region" description="Polar residues" evidence="6">
    <location>
        <begin position="1857"/>
        <end position="1872"/>
    </location>
</feature>
<dbReference type="Proteomes" id="UP000886998">
    <property type="component" value="Unassembled WGS sequence"/>
</dbReference>
<evidence type="ECO:0000256" key="7">
    <source>
        <dbReference type="SAM" id="SignalP"/>
    </source>
</evidence>
<dbReference type="PANTHER" id="PTHR23301">
    <property type="entry name" value="CHITIN BINDING PERITROPHIN-A"/>
    <property type="match status" value="1"/>
</dbReference>
<feature type="domain" description="Chitin-binding type-2" evidence="8">
    <location>
        <begin position="1674"/>
        <end position="1714"/>
    </location>
</feature>
<feature type="domain" description="Chitin-binding type-2" evidence="8">
    <location>
        <begin position="1212"/>
        <end position="1255"/>
    </location>
</feature>
<feature type="compositionally biased region" description="Polar residues" evidence="6">
    <location>
        <begin position="1448"/>
        <end position="1457"/>
    </location>
</feature>
<dbReference type="SMART" id="SM00494">
    <property type="entry name" value="ChtBD2"/>
    <property type="match status" value="15"/>
</dbReference>
<dbReference type="PANTHER" id="PTHR23301:SF0">
    <property type="entry name" value="CHITIN-BINDING TYPE-2 DOMAIN-CONTAINING PROTEIN-RELATED"/>
    <property type="match status" value="1"/>
</dbReference>
<dbReference type="GO" id="GO:0008061">
    <property type="term" value="F:chitin binding"/>
    <property type="evidence" value="ECO:0007669"/>
    <property type="project" value="UniProtKB-KW"/>
</dbReference>
<feature type="compositionally biased region" description="Low complexity" evidence="6">
    <location>
        <begin position="826"/>
        <end position="848"/>
    </location>
</feature>
<dbReference type="InterPro" id="IPR036508">
    <property type="entry name" value="Chitin-bd_dom_sf"/>
</dbReference>
<dbReference type="InterPro" id="IPR002557">
    <property type="entry name" value="Chitin-bd_dom"/>
</dbReference>
<feature type="domain" description="Chitin-binding type-2" evidence="8">
    <location>
        <begin position="1093"/>
        <end position="1134"/>
    </location>
</feature>
<evidence type="ECO:0000256" key="5">
    <source>
        <dbReference type="ARBA" id="ARBA00023180"/>
    </source>
</evidence>
<evidence type="ECO:0000313" key="10">
    <source>
        <dbReference type="Proteomes" id="UP000886998"/>
    </source>
</evidence>
<feature type="compositionally biased region" description="Polar residues" evidence="6">
    <location>
        <begin position="219"/>
        <end position="234"/>
    </location>
</feature>
<feature type="region of interest" description="Disordered" evidence="6">
    <location>
        <begin position="1412"/>
        <end position="1493"/>
    </location>
</feature>
<dbReference type="GO" id="GO:0005576">
    <property type="term" value="C:extracellular region"/>
    <property type="evidence" value="ECO:0007669"/>
    <property type="project" value="InterPro"/>
</dbReference>
<comment type="caution">
    <text evidence="9">The sequence shown here is derived from an EMBL/GenBank/DDBJ whole genome shotgun (WGS) entry which is preliminary data.</text>
</comment>
<feature type="compositionally biased region" description="Low complexity" evidence="6">
    <location>
        <begin position="1412"/>
        <end position="1422"/>
    </location>
</feature>
<feature type="region of interest" description="Disordered" evidence="6">
    <location>
        <begin position="1846"/>
        <end position="1872"/>
    </location>
</feature>
<feature type="compositionally biased region" description="Polar residues" evidence="6">
    <location>
        <begin position="858"/>
        <end position="869"/>
    </location>
</feature>
<evidence type="ECO:0000313" key="9">
    <source>
        <dbReference type="EMBL" id="GFY64133.1"/>
    </source>
</evidence>
<feature type="compositionally biased region" description="Low complexity" evidence="6">
    <location>
        <begin position="1718"/>
        <end position="1799"/>
    </location>
</feature>
<feature type="chain" id="PRO_5036468244" evidence="7">
    <location>
        <begin position="22"/>
        <end position="2274"/>
    </location>
</feature>
<dbReference type="EMBL" id="BMAV01015094">
    <property type="protein sequence ID" value="GFY64133.1"/>
    <property type="molecule type" value="Genomic_DNA"/>
</dbReference>
<feature type="domain" description="Chitin-binding type-2" evidence="8">
    <location>
        <begin position="1257"/>
        <end position="1312"/>
    </location>
</feature>
<feature type="compositionally biased region" description="Polar residues" evidence="6">
    <location>
        <begin position="263"/>
        <end position="297"/>
    </location>
</feature>
<accession>A0A8X6Y1V5</accession>
<feature type="compositionally biased region" description="Low complexity" evidence="6">
    <location>
        <begin position="1469"/>
        <end position="1493"/>
    </location>
</feature>
<feature type="region of interest" description="Disordered" evidence="6">
    <location>
        <begin position="1004"/>
        <end position="1032"/>
    </location>
</feature>
<organism evidence="9 10">
    <name type="scientific">Trichonephila inaurata madagascariensis</name>
    <dbReference type="NCBI Taxonomy" id="2747483"/>
    <lineage>
        <taxon>Eukaryota</taxon>
        <taxon>Metazoa</taxon>
        <taxon>Ecdysozoa</taxon>
        <taxon>Arthropoda</taxon>
        <taxon>Chelicerata</taxon>
        <taxon>Arachnida</taxon>
        <taxon>Araneae</taxon>
        <taxon>Araneomorphae</taxon>
        <taxon>Entelegynae</taxon>
        <taxon>Araneoidea</taxon>
        <taxon>Nephilidae</taxon>
        <taxon>Trichonephila</taxon>
        <taxon>Trichonephila inaurata</taxon>
    </lineage>
</organism>
<feature type="compositionally biased region" description="Basic and acidic residues" evidence="6">
    <location>
        <begin position="601"/>
        <end position="614"/>
    </location>
</feature>
<dbReference type="InterPro" id="IPR051940">
    <property type="entry name" value="Chitin_bind-dev_reg"/>
</dbReference>
<feature type="compositionally biased region" description="Low complexity" evidence="6">
    <location>
        <begin position="912"/>
        <end position="934"/>
    </location>
</feature>
<feature type="domain" description="Chitin-binding type-2" evidence="8">
    <location>
        <begin position="1522"/>
        <end position="1577"/>
    </location>
</feature>
<feature type="domain" description="Chitin-binding type-2" evidence="8">
    <location>
        <begin position="2076"/>
        <end position="2131"/>
    </location>
</feature>
<feature type="compositionally biased region" description="Polar residues" evidence="6">
    <location>
        <begin position="935"/>
        <end position="949"/>
    </location>
</feature>
<feature type="compositionally biased region" description="Low complexity" evidence="6">
    <location>
        <begin position="637"/>
        <end position="648"/>
    </location>
</feature>
<feature type="compositionally biased region" description="Low complexity" evidence="6">
    <location>
        <begin position="1429"/>
        <end position="1441"/>
    </location>
</feature>
<feature type="domain" description="Chitin-binding type-2" evidence="8">
    <location>
        <begin position="1321"/>
        <end position="1376"/>
    </location>
</feature>
<gene>
    <name evidence="9" type="ORF">TNIN_485782</name>
</gene>
<feature type="compositionally biased region" description="Polar residues" evidence="6">
    <location>
        <begin position="395"/>
        <end position="414"/>
    </location>
</feature>
<feature type="region of interest" description="Disordered" evidence="6">
    <location>
        <begin position="1717"/>
        <end position="1799"/>
    </location>
</feature>
<dbReference type="Gene3D" id="2.170.140.10">
    <property type="entry name" value="Chitin binding domain"/>
    <property type="match status" value="15"/>
</dbReference>
<keyword evidence="4" id="KW-1015">Disulfide bond</keyword>
<feature type="signal peptide" evidence="7">
    <location>
        <begin position="1"/>
        <end position="21"/>
    </location>
</feature>
<evidence type="ECO:0000256" key="1">
    <source>
        <dbReference type="ARBA" id="ARBA00022669"/>
    </source>
</evidence>
<keyword evidence="2 7" id="KW-0732">Signal</keyword>
<feature type="domain" description="Chitin-binding type-2" evidence="8">
    <location>
        <begin position="100"/>
        <end position="157"/>
    </location>
</feature>
<feature type="region of interest" description="Disordered" evidence="6">
    <location>
        <begin position="395"/>
        <end position="422"/>
    </location>
</feature>
<feature type="domain" description="Chitin-binding type-2" evidence="8">
    <location>
        <begin position="1962"/>
        <end position="2006"/>
    </location>
</feature>
<feature type="compositionally biased region" description="Polar residues" evidence="6">
    <location>
        <begin position="743"/>
        <end position="757"/>
    </location>
</feature>
<sequence length="2274" mass="251088">MEPKLQVAVFFLGTLLKVASSYDGGGTDPCQDKNGIIPNPEDCESYFICKNGTSDLIRCSDGLLFNKLKLTCDYDTSVDCDAEVPGNGTSLNRLSVPSDDVKCETDTCTCIYPSSTSCSEYYRCENGIAYKENCPGDLLLNRKKLTCDYAENVECEISTNPSTEDASSTDLTDPATVSNINTYGSTATSLKPTSSSPIEQNTVLSTSSKDSNNEEISYLTESTSETNDAATHTQPLPVESTVPTKDSNPEPGLSTETADFPPVTTSSSNPFTSTETVQLTESPSSVSIDTTVNNLSSEKPHTSELITESTSDSVETSKYSSSLTDNVATESSVASQSTKQTEDTIADVINVSQSVKSTLPDSTDFHSTTNPSIFTTISTVLSTLFVSTEDPVTEIETSTDLPTSRKNTFETESPTELPVTSEETVVADVSTDLFSTEKEPLVTETSEEFKTEKETLATEVFTDSPTTEGEIITFETSTISYTTRETPVTETGTDKKSTNEIKTDVYTTSNIAKDASEITAEPFVSDNTELTKEHTEGSVQTTKYDVSISPTTIKTPSSKIPTTVNIASTENTSVPDTTIQITEAEKSTKTHTSTTLGTSRTEPETTEDSRERRSTTVLTTQERITTTQTSSKEPINTLQTTTKGKSTTVEYATDIGSTTGFTAERNASSDTTDDLPTQGETGTTGQVSEESTTQDHKDEPEISTQTTEKHISSTIKLTTEVQTEDPTAKFSFTSYKTTEGKSSITDQTTKEVSTSTDHTMEPELSTSVGTTLKELTSETFSTPVESSTKEHDDQFDSTVETSGTITDVETTTKHTTASQITKMIPTTKSTASSTSEKTSEVESSTTHSTRSKERTTKVFLTTVESTTGNDETDRYIETSKDDTTKSQTTTTEHNIETERTTVEPPSNVSLASFGSTEGESSPSEQTTESKSSTSVGSTKNDESTTTYITSSPYDLSTEIVTDSDSLLDSSSVKYSTSSVITPINYSSSNTETFDSTTEIADISSVKPTEPPSVPSESDIASTSHADFTSSNSSTVSSVFTSVETDLTESSSVTMPLYVSTEDSYDTPSHIIVSTVVPGTSCDCEDCDVQNFVDCTRYLKCENGRYTSKQCEAGFLFSSESGRCENADEVEDCDQKSEQCSKEDGFFADEDDCSSFVQCYHGIAYRKFCSKDLFYNPVKRACDTEIKCGAEPILPTSRNLEVDCDCKHCIVGDSEDCSKYYICLNGVAYEETCSKTLVFNPDTGTCDYEYRTTCSSRSPQCTVMNGNLPVPGNCSLYYHCIAGVSYDKQCKPGYHFSVNSGKCEKACEAGCDPSLECPVTFLPICLDPSDLLPNRNDCRTFYECSEGFPKLAQCVGDEHFNPVENICQDPCEALCDPTIDCSFTSTDDVDSTEITVPISDSSVITGATKLTSVEVSSSSPNEGSSHDDSTSLTLDHSSTESDATASEIYPSSTSTSITDEFEFSTPPSYSPETSISDESSSSTESGTVSSTVDLTSSTVTNQTLTSSSLSDSTTETLISTTQESLCVEPNGVYPNPVDCRSLLLCVSGLPMKLYCEEHLHFSPITKHCEFPCNAKCDPSLDCSTTDEPDLTPLPLTFCPTKDIIPKRKSCEYYYDCTTGRRNKEKCPSGLHFNPTKRVCDVPQNAACGEPTKPLPVPDLYYKCPCESCIISSFYNCLDYFLCLNRTAYRMRCSDGLLFDRKLNTCNFAHNVICEEPTTKRPSTTTESYTTTNEPYTTRKPHTTSTPYTTSKPYTTTNNPYTTRKPYTTTSSPYTTKNPYTTRRPYTTTSTPSTTHRPYTTTRKPYVTTTTRQPYSTTRKPYVTTTTRKPYTTTRKPYVTTTTRKPYTTTRKPYESTTRKPYTTTSNKPYTTVKPTSPPKEYLCPKAIGLFRSDHNCSNFIQCSNWVPYLQHCPEGLHFNFEKQVCDYPCDAKCDKNLPCVSSTVPPPRPTPDPVCPCSNCLRPSKESCTKYYECQNGKPIKRVCLRGQTFDSIKYRCDWAHRSNCQHSEICPERNGVFPYKGDCQKFIHCANGIPHSRVCPPRLRFNPATLRCERFNGKCDAEKAPGAEKSSPQKPRFICPRNFGYFKHESNCSQFYICIKGAPLLKECPGSLLFNTKYGTCDWPENVNCRVDQSRFQKRCRYFDSRIRCPQDRAYRTHTSHCDMYYDCRTGRACTRRCPMGLYFNEKIYTCDVPSNVQCKKRDEHLYDLKELVEVCLHVHDAKMEDPGNEACYYKCHNRKVVRECCAKNRVFRMQTRRCEWKHTKMPFEFPLII</sequence>
<feature type="compositionally biased region" description="Low complexity" evidence="6">
    <location>
        <begin position="590"/>
        <end position="600"/>
    </location>
</feature>
<evidence type="ECO:0000256" key="6">
    <source>
        <dbReference type="SAM" id="MobiDB-lite"/>
    </source>
</evidence>
<feature type="compositionally biased region" description="Polar residues" evidence="6">
    <location>
        <begin position="810"/>
        <end position="821"/>
    </location>
</feature>
<feature type="domain" description="Chitin-binding type-2" evidence="8">
    <location>
        <begin position="1879"/>
        <end position="1934"/>
    </location>
</feature>
<dbReference type="Pfam" id="PF01607">
    <property type="entry name" value="CBM_14"/>
    <property type="match status" value="13"/>
</dbReference>
<feature type="compositionally biased region" description="Polar residues" evidence="6">
    <location>
        <begin position="655"/>
        <end position="691"/>
    </location>
</feature>
<feature type="domain" description="Chitin-binding type-2" evidence="8">
    <location>
        <begin position="2146"/>
        <end position="2201"/>
    </location>
</feature>
<feature type="domain" description="Chitin-binding type-2" evidence="8">
    <location>
        <begin position="2007"/>
        <end position="2061"/>
    </location>
</feature>
<feature type="domain" description="Chitin-binding type-2" evidence="8">
    <location>
        <begin position="1136"/>
        <end position="1189"/>
    </location>
</feature>
<keyword evidence="1" id="KW-0147">Chitin-binding</keyword>
<reference evidence="9" key="1">
    <citation type="submission" date="2020-08" db="EMBL/GenBank/DDBJ databases">
        <title>Multicomponent nature underlies the extraordinary mechanical properties of spider dragline silk.</title>
        <authorList>
            <person name="Kono N."/>
            <person name="Nakamura H."/>
            <person name="Mori M."/>
            <person name="Yoshida Y."/>
            <person name="Ohtoshi R."/>
            <person name="Malay A.D."/>
            <person name="Moran D.A.P."/>
            <person name="Tomita M."/>
            <person name="Numata K."/>
            <person name="Arakawa K."/>
        </authorList>
    </citation>
    <scope>NUCLEOTIDE SEQUENCE</scope>
</reference>
<feature type="compositionally biased region" description="Polar residues" evidence="6">
    <location>
        <begin position="304"/>
        <end position="339"/>
    </location>
</feature>
<feature type="compositionally biased region" description="Polar residues" evidence="6">
    <location>
        <begin position="159"/>
        <end position="210"/>
    </location>
</feature>
<keyword evidence="5" id="KW-0325">Glycoprotein</keyword>
<feature type="region of interest" description="Disordered" evidence="6">
    <location>
        <begin position="582"/>
        <end position="710"/>
    </location>
</feature>
<name>A0A8X6Y1V5_9ARAC</name>
<feature type="region of interest" description="Disordered" evidence="6">
    <location>
        <begin position="743"/>
        <end position="764"/>
    </location>
</feature>
<proteinExistence type="predicted"/>
<evidence type="ECO:0000256" key="3">
    <source>
        <dbReference type="ARBA" id="ARBA00022737"/>
    </source>
</evidence>
<dbReference type="SUPFAM" id="SSF57625">
    <property type="entry name" value="Invertebrate chitin-binding proteins"/>
    <property type="match status" value="16"/>
</dbReference>
<feature type="compositionally biased region" description="Polar residues" evidence="6">
    <location>
        <begin position="1014"/>
        <end position="1026"/>
    </location>
</feature>
<feature type="domain" description="Chitin-binding type-2" evidence="8">
    <location>
        <begin position="1594"/>
        <end position="1648"/>
    </location>
</feature>
<dbReference type="PROSITE" id="PS50940">
    <property type="entry name" value="CHIT_BIND_II"/>
    <property type="match status" value="15"/>
</dbReference>
<feature type="region of interest" description="Disordered" evidence="6">
    <location>
        <begin position="159"/>
        <end position="341"/>
    </location>
</feature>
<keyword evidence="3" id="KW-0677">Repeat</keyword>
<evidence type="ECO:0000256" key="2">
    <source>
        <dbReference type="ARBA" id="ARBA00022729"/>
    </source>
</evidence>
<keyword evidence="10" id="KW-1185">Reference proteome</keyword>
<feature type="region of interest" description="Disordered" evidence="6">
    <location>
        <begin position="810"/>
        <end position="949"/>
    </location>
</feature>
<protein>
    <submittedName>
        <fullName evidence="9">Putative chitinase 3</fullName>
    </submittedName>
</protein>